<dbReference type="EnsemblPlants" id="ONIVA08G10580.1">
    <property type="protein sequence ID" value="ONIVA08G10580.1"/>
    <property type="gene ID" value="ONIVA08G10580"/>
</dbReference>
<feature type="region of interest" description="Disordered" evidence="1">
    <location>
        <begin position="58"/>
        <end position="92"/>
    </location>
</feature>
<dbReference type="Gramene" id="ONIVA08G10580.1">
    <property type="protein sequence ID" value="ONIVA08G10580.1"/>
    <property type="gene ID" value="ONIVA08G10580"/>
</dbReference>
<name>A0A0E0I9Z2_ORYNI</name>
<proteinExistence type="predicted"/>
<reference evidence="2" key="2">
    <citation type="submission" date="2018-04" db="EMBL/GenBank/DDBJ databases">
        <title>OnivRS2 (Oryza nivara Reference Sequence Version 2).</title>
        <authorList>
            <person name="Zhang J."/>
            <person name="Kudrna D."/>
            <person name="Lee S."/>
            <person name="Talag J."/>
            <person name="Rajasekar S."/>
            <person name="Welchert J."/>
            <person name="Hsing Y.-I."/>
            <person name="Wing R.A."/>
        </authorList>
    </citation>
    <scope>NUCLEOTIDE SEQUENCE [LARGE SCALE GENOMIC DNA]</scope>
    <source>
        <strain evidence="2">SL10</strain>
    </source>
</reference>
<dbReference type="AlphaFoldDB" id="A0A0E0I9Z2"/>
<sequence>MLRPSETSNTTSSLLWGHSELGYGKSRAISHGGRRGRRGWGDFGKELVVAWPMLRWPRRPPHNPRLPPPVLRRPTSRRPPATRESGHTAGWAQAIHPRCDARDDVNEQQRSMEVYVTWPAAKPRTKPHPTRKKTQWWYIHDRPVLSIASTNRLVFHRQPGQPRRYIWSSPSPLFLSLFVSSRFLLGVLFDS</sequence>
<evidence type="ECO:0000313" key="2">
    <source>
        <dbReference type="EnsemblPlants" id="ONIVA08G10580.1"/>
    </source>
</evidence>
<accession>A0A0E0I9Z2</accession>
<protein>
    <submittedName>
        <fullName evidence="2">Uncharacterized protein</fullName>
    </submittedName>
</protein>
<reference evidence="2" key="1">
    <citation type="submission" date="2015-04" db="UniProtKB">
        <authorList>
            <consortium name="EnsemblPlants"/>
        </authorList>
    </citation>
    <scope>IDENTIFICATION</scope>
    <source>
        <strain evidence="2">SL10</strain>
    </source>
</reference>
<evidence type="ECO:0000313" key="3">
    <source>
        <dbReference type="Proteomes" id="UP000006591"/>
    </source>
</evidence>
<dbReference type="Proteomes" id="UP000006591">
    <property type="component" value="Chromosome 8"/>
</dbReference>
<organism evidence="2">
    <name type="scientific">Oryza nivara</name>
    <name type="common">Indian wild rice</name>
    <name type="synonym">Oryza sativa f. spontanea</name>
    <dbReference type="NCBI Taxonomy" id="4536"/>
    <lineage>
        <taxon>Eukaryota</taxon>
        <taxon>Viridiplantae</taxon>
        <taxon>Streptophyta</taxon>
        <taxon>Embryophyta</taxon>
        <taxon>Tracheophyta</taxon>
        <taxon>Spermatophyta</taxon>
        <taxon>Magnoliopsida</taxon>
        <taxon>Liliopsida</taxon>
        <taxon>Poales</taxon>
        <taxon>Poaceae</taxon>
        <taxon>BOP clade</taxon>
        <taxon>Oryzoideae</taxon>
        <taxon>Oryzeae</taxon>
        <taxon>Oryzinae</taxon>
        <taxon>Oryza</taxon>
    </lineage>
</organism>
<evidence type="ECO:0000256" key="1">
    <source>
        <dbReference type="SAM" id="MobiDB-lite"/>
    </source>
</evidence>
<dbReference type="HOGENOM" id="CLU_1423598_0_0_1"/>
<keyword evidence="3" id="KW-1185">Reference proteome</keyword>